<sequence>MNSSTLALLIPIIAIVGGYTLAIMKMRQKNYSTSNAQQAENQALRAELDNLRNRVEVLEQLVTDDSFQLKREFKRV</sequence>
<accession>A0ABS9QTZ6</accession>
<keyword evidence="2" id="KW-1133">Transmembrane helix</keyword>
<dbReference type="EMBL" id="JACSDI010000001">
    <property type="protein sequence ID" value="MCG9963195.1"/>
    <property type="molecule type" value="Genomic_DNA"/>
</dbReference>
<keyword evidence="4" id="KW-1185">Reference proteome</keyword>
<evidence type="ECO:0000256" key="2">
    <source>
        <dbReference type="SAM" id="Phobius"/>
    </source>
</evidence>
<keyword evidence="1" id="KW-0175">Coiled coil</keyword>
<keyword evidence="2" id="KW-0472">Membrane</keyword>
<proteinExistence type="predicted"/>
<keyword evidence="2" id="KW-0812">Transmembrane</keyword>
<protein>
    <recommendedName>
        <fullName evidence="5">Phage shock protein B</fullName>
    </recommendedName>
</protein>
<comment type="caution">
    <text evidence="3">The sequence shown here is derived from an EMBL/GenBank/DDBJ whole genome shotgun (WGS) entry which is preliminary data.</text>
</comment>
<evidence type="ECO:0000313" key="3">
    <source>
        <dbReference type="EMBL" id="MCG9963195.1"/>
    </source>
</evidence>
<evidence type="ECO:0000256" key="1">
    <source>
        <dbReference type="SAM" id="Coils"/>
    </source>
</evidence>
<name>A0ABS9QTZ6_9GAMM</name>
<dbReference type="Proteomes" id="UP000829384">
    <property type="component" value="Unassembled WGS sequence"/>
</dbReference>
<evidence type="ECO:0000313" key="4">
    <source>
        <dbReference type="Proteomes" id="UP000829384"/>
    </source>
</evidence>
<gene>
    <name evidence="3" type="ORF">H9J30_04530</name>
</gene>
<evidence type="ECO:0008006" key="5">
    <source>
        <dbReference type="Google" id="ProtNLM"/>
    </source>
</evidence>
<feature type="transmembrane region" description="Helical" evidence="2">
    <location>
        <begin position="6"/>
        <end position="24"/>
    </location>
</feature>
<feature type="coiled-coil region" evidence="1">
    <location>
        <begin position="34"/>
        <end position="61"/>
    </location>
</feature>
<dbReference type="RefSeq" id="WP_240129916.1">
    <property type="nucleotide sequence ID" value="NZ_JACSDI010000001.1"/>
</dbReference>
<organism evidence="3 4">
    <name type="scientific">Shewanella cutis</name>
    <dbReference type="NCBI Taxonomy" id="2766780"/>
    <lineage>
        <taxon>Bacteria</taxon>
        <taxon>Pseudomonadati</taxon>
        <taxon>Pseudomonadota</taxon>
        <taxon>Gammaproteobacteria</taxon>
        <taxon>Alteromonadales</taxon>
        <taxon>Shewanellaceae</taxon>
        <taxon>Shewanella</taxon>
    </lineage>
</organism>
<reference evidence="3 4" key="1">
    <citation type="submission" date="2020-08" db="EMBL/GenBank/DDBJ databases">
        <title>Whole genome sequence of Shewanella sp strain PS-2.</title>
        <authorList>
            <person name="Das S.K."/>
        </authorList>
    </citation>
    <scope>NUCLEOTIDE SEQUENCE [LARGE SCALE GENOMIC DNA]</scope>
    <source>
        <strain evidence="3 4">PS-2</strain>
    </source>
</reference>